<evidence type="ECO:0000259" key="2">
    <source>
        <dbReference type="SMART" id="SM00198"/>
    </source>
</evidence>
<feature type="domain" description="SCP" evidence="2">
    <location>
        <begin position="42"/>
        <end position="179"/>
    </location>
</feature>
<dbReference type="InterPro" id="IPR002413">
    <property type="entry name" value="V5_allergen-like"/>
</dbReference>
<accession>A0ABR3SKV3</accession>
<keyword evidence="1" id="KW-0732">Signal</keyword>
<proteinExistence type="predicted"/>
<reference evidence="3 4" key="1">
    <citation type="submission" date="2024-02" db="EMBL/GenBank/DDBJ databases">
        <title>De novo assembly and annotation of 12 fungi associated with fruit tree decline syndrome in Ontario, Canada.</title>
        <authorList>
            <person name="Sulman M."/>
            <person name="Ellouze W."/>
            <person name="Ilyukhin E."/>
        </authorList>
    </citation>
    <scope>NUCLEOTIDE SEQUENCE [LARGE SCALE GENOMIC DNA]</scope>
    <source>
        <strain evidence="3 4">M1-105</strain>
    </source>
</reference>
<gene>
    <name evidence="3" type="ORF">SLS56_008702</name>
</gene>
<evidence type="ECO:0000313" key="4">
    <source>
        <dbReference type="Proteomes" id="UP001521116"/>
    </source>
</evidence>
<dbReference type="SUPFAM" id="SSF55797">
    <property type="entry name" value="PR-1-like"/>
    <property type="match status" value="1"/>
</dbReference>
<dbReference type="PRINTS" id="PR00837">
    <property type="entry name" value="V5TPXLIKE"/>
</dbReference>
<dbReference type="InterPro" id="IPR001283">
    <property type="entry name" value="CRISP-related"/>
</dbReference>
<protein>
    <recommendedName>
        <fullName evidence="2">SCP domain-containing protein</fullName>
    </recommendedName>
</protein>
<comment type="caution">
    <text evidence="3">The sequence shown here is derived from an EMBL/GenBank/DDBJ whole genome shotgun (WGS) entry which is preliminary data.</text>
</comment>
<keyword evidence="4" id="KW-1185">Reference proteome</keyword>
<dbReference type="InterPro" id="IPR035940">
    <property type="entry name" value="CAP_sf"/>
</dbReference>
<feature type="signal peptide" evidence="1">
    <location>
        <begin position="1"/>
        <end position="17"/>
    </location>
</feature>
<dbReference type="PRINTS" id="PR00838">
    <property type="entry name" value="V5ALLERGEN"/>
</dbReference>
<dbReference type="InterPro" id="IPR014044">
    <property type="entry name" value="CAP_dom"/>
</dbReference>
<dbReference type="CDD" id="cd05380">
    <property type="entry name" value="CAP_euk"/>
    <property type="match status" value="1"/>
</dbReference>
<evidence type="ECO:0000256" key="1">
    <source>
        <dbReference type="SAM" id="SignalP"/>
    </source>
</evidence>
<name>A0ABR3SKV3_9PEZI</name>
<dbReference type="EMBL" id="JAJVDC020000133">
    <property type="protein sequence ID" value="KAL1622591.1"/>
    <property type="molecule type" value="Genomic_DNA"/>
</dbReference>
<evidence type="ECO:0000313" key="3">
    <source>
        <dbReference type="EMBL" id="KAL1622591.1"/>
    </source>
</evidence>
<dbReference type="Gene3D" id="3.40.33.10">
    <property type="entry name" value="CAP"/>
    <property type="match status" value="1"/>
</dbReference>
<dbReference type="Pfam" id="PF00188">
    <property type="entry name" value="CAP"/>
    <property type="match status" value="1"/>
</dbReference>
<organism evidence="3 4">
    <name type="scientific">Neofusicoccum ribis</name>
    <dbReference type="NCBI Taxonomy" id="45134"/>
    <lineage>
        <taxon>Eukaryota</taxon>
        <taxon>Fungi</taxon>
        <taxon>Dikarya</taxon>
        <taxon>Ascomycota</taxon>
        <taxon>Pezizomycotina</taxon>
        <taxon>Dothideomycetes</taxon>
        <taxon>Dothideomycetes incertae sedis</taxon>
        <taxon>Botryosphaeriales</taxon>
        <taxon>Botryosphaeriaceae</taxon>
        <taxon>Neofusicoccum</taxon>
    </lineage>
</organism>
<sequence length="219" mass="23550">MRSFALIVASLAVQTLASPFVKRQPACSAPGGSYAIAQPADPNAKMWLALHNAHRANHTDTCAMLWDPELAQIAQQSAQRCQFAHDIHGDYGQNIAEGYSSGPQGIISAAAQATGMWYNEIEHFSSYWGASDVPMTEPSVLHFTQMVWKETYAVGCAIAECGSMLMSFCNYRSAGNFAGNYAPNVAQVVPNPLPPICSETGSFGGGCMADPQIEQSYIF</sequence>
<dbReference type="PANTHER" id="PTHR10334">
    <property type="entry name" value="CYSTEINE-RICH SECRETORY PROTEIN-RELATED"/>
    <property type="match status" value="1"/>
</dbReference>
<dbReference type="SMART" id="SM00198">
    <property type="entry name" value="SCP"/>
    <property type="match status" value="1"/>
</dbReference>
<feature type="chain" id="PRO_5045241523" description="SCP domain-containing protein" evidence="1">
    <location>
        <begin position="18"/>
        <end position="219"/>
    </location>
</feature>
<dbReference type="Proteomes" id="UP001521116">
    <property type="component" value="Unassembled WGS sequence"/>
</dbReference>